<keyword evidence="4" id="KW-0479">Metal-binding</keyword>
<evidence type="ECO:0000313" key="13">
    <source>
        <dbReference type="Proteomes" id="UP000632858"/>
    </source>
</evidence>
<keyword evidence="10" id="KW-0456">Lyase</keyword>
<evidence type="ECO:0000256" key="3">
    <source>
        <dbReference type="ARBA" id="ARBA00022691"/>
    </source>
</evidence>
<keyword evidence="2" id="KW-0004">4Fe-4S</keyword>
<dbReference type="SFLD" id="SFLDS00029">
    <property type="entry name" value="Radical_SAM"/>
    <property type="match status" value="1"/>
</dbReference>
<comment type="cofactor">
    <cofactor evidence="1">
        <name>[4Fe-4S] cluster</name>
        <dbReference type="ChEBI" id="CHEBI:49883"/>
    </cofactor>
</comment>
<comment type="caution">
    <text evidence="12">The sequence shown here is derived from an EMBL/GenBank/DDBJ whole genome shotgun (WGS) entry which is preliminary data.</text>
</comment>
<dbReference type="CDD" id="cd21117">
    <property type="entry name" value="Twitch_MoaA"/>
    <property type="match status" value="1"/>
</dbReference>
<evidence type="ECO:0000256" key="7">
    <source>
        <dbReference type="ARBA" id="ARBA00023014"/>
    </source>
</evidence>
<dbReference type="CDD" id="cd01335">
    <property type="entry name" value="Radical_SAM"/>
    <property type="match status" value="1"/>
</dbReference>
<gene>
    <name evidence="12" type="primary">moaA</name>
    <name evidence="12" type="ORF">GCM10010960_00570</name>
</gene>
<keyword evidence="3" id="KW-0949">S-adenosyl-L-methionine</keyword>
<dbReference type="EMBL" id="BMFO01000001">
    <property type="protein sequence ID" value="GGF82402.1"/>
    <property type="molecule type" value="Genomic_DNA"/>
</dbReference>
<dbReference type="InterPro" id="IPR006638">
    <property type="entry name" value="Elp3/MiaA/NifB-like_rSAM"/>
</dbReference>
<dbReference type="NCBIfam" id="TIGR02666">
    <property type="entry name" value="moaA"/>
    <property type="match status" value="1"/>
</dbReference>
<organism evidence="12 13">
    <name type="scientific">Arenimonas maotaiensis</name>
    <dbReference type="NCBI Taxonomy" id="1446479"/>
    <lineage>
        <taxon>Bacteria</taxon>
        <taxon>Pseudomonadati</taxon>
        <taxon>Pseudomonadota</taxon>
        <taxon>Gammaproteobacteria</taxon>
        <taxon>Lysobacterales</taxon>
        <taxon>Lysobacteraceae</taxon>
        <taxon>Arenimonas</taxon>
    </lineage>
</organism>
<dbReference type="SFLD" id="SFLDG01067">
    <property type="entry name" value="SPASM/twitch_domain_containing"/>
    <property type="match status" value="1"/>
</dbReference>
<dbReference type="GO" id="GO:0006777">
    <property type="term" value="P:Mo-molybdopterin cofactor biosynthetic process"/>
    <property type="evidence" value="ECO:0007669"/>
    <property type="project" value="UniProtKB-KW"/>
</dbReference>
<dbReference type="InterPro" id="IPR050105">
    <property type="entry name" value="MoCo_biosynth_MoaA/MoaC"/>
</dbReference>
<evidence type="ECO:0000259" key="11">
    <source>
        <dbReference type="PROSITE" id="PS51918"/>
    </source>
</evidence>
<dbReference type="InterPro" id="IPR010505">
    <property type="entry name" value="MoaA_twitch"/>
</dbReference>
<dbReference type="SUPFAM" id="SSF102114">
    <property type="entry name" value="Radical SAM enzymes"/>
    <property type="match status" value="1"/>
</dbReference>
<dbReference type="InterPro" id="IPR040064">
    <property type="entry name" value="MoaA-like"/>
</dbReference>
<dbReference type="SFLD" id="SFLDG01386">
    <property type="entry name" value="main_SPASM_domain-containing"/>
    <property type="match status" value="1"/>
</dbReference>
<protein>
    <submittedName>
        <fullName evidence="12">GTP 3',8-cyclase</fullName>
    </submittedName>
</protein>
<name>A0A917FH29_9GAMM</name>
<dbReference type="GO" id="GO:0061799">
    <property type="term" value="F:cyclic pyranopterin monophosphate synthase activity"/>
    <property type="evidence" value="ECO:0007669"/>
    <property type="project" value="TreeGrafter"/>
</dbReference>
<dbReference type="GO" id="GO:0005525">
    <property type="term" value="F:GTP binding"/>
    <property type="evidence" value="ECO:0007669"/>
    <property type="project" value="UniProtKB-KW"/>
</dbReference>
<keyword evidence="7" id="KW-0411">Iron-sulfur</keyword>
<dbReference type="AlphaFoldDB" id="A0A917FH29"/>
<reference evidence="12" key="2">
    <citation type="submission" date="2020-09" db="EMBL/GenBank/DDBJ databases">
        <authorList>
            <person name="Sun Q."/>
            <person name="Zhou Y."/>
        </authorList>
    </citation>
    <scope>NUCLEOTIDE SEQUENCE</scope>
    <source>
        <strain evidence="12">CGMCC 1.12726</strain>
    </source>
</reference>
<evidence type="ECO:0000256" key="8">
    <source>
        <dbReference type="ARBA" id="ARBA00023134"/>
    </source>
</evidence>
<evidence type="ECO:0000256" key="1">
    <source>
        <dbReference type="ARBA" id="ARBA00001966"/>
    </source>
</evidence>
<dbReference type="Pfam" id="PF06463">
    <property type="entry name" value="Mob_synth_C"/>
    <property type="match status" value="1"/>
</dbReference>
<accession>A0A917FH29</accession>
<dbReference type="Proteomes" id="UP000632858">
    <property type="component" value="Unassembled WGS sequence"/>
</dbReference>
<evidence type="ECO:0000256" key="9">
    <source>
        <dbReference type="ARBA" id="ARBA00023150"/>
    </source>
</evidence>
<evidence type="ECO:0000256" key="5">
    <source>
        <dbReference type="ARBA" id="ARBA00022741"/>
    </source>
</evidence>
<evidence type="ECO:0000256" key="10">
    <source>
        <dbReference type="ARBA" id="ARBA00023239"/>
    </source>
</evidence>
<sequence>MGSLIDRFGRRFPYLRLSVIEACNYHCSYCLPKGYQAVPGRPKNLDIDEIARLLGAFATLGMQKVRLTGGEPSLRRDLTDIIRVAVNTTGVEKVAVTTNGCLLQKRIRDWCDAGLTALNVSVDSLDRDCFKKITGHDQLNSILAGVETALESNLLSVKLNAVLLRDLNDAQLPVWLDYLRDRRISLRFIELMQTGDNLDYFHQHHLRAEILEQQLEQSGWRLLPRAADAGPAREYGHADYRGRIGIIAPYSRDFCAGCNRLRVTSAGDLRLCLFGQIGIPLRNLLQCDDQQAELLATIAKQLGLKQAGHGLHMGDTGLTPHLASIGG</sequence>
<feature type="domain" description="Radical SAM core" evidence="11">
    <location>
        <begin position="7"/>
        <end position="233"/>
    </location>
</feature>
<dbReference type="InterPro" id="IPR013483">
    <property type="entry name" value="MoaA"/>
</dbReference>
<dbReference type="SFLD" id="SFLDG01383">
    <property type="entry name" value="cyclic_pyranopterin_phosphate"/>
    <property type="match status" value="1"/>
</dbReference>
<dbReference type="Pfam" id="PF04055">
    <property type="entry name" value="Radical_SAM"/>
    <property type="match status" value="1"/>
</dbReference>
<dbReference type="GO" id="GO:0061798">
    <property type="term" value="F:GTP 3',8'-cyclase activity"/>
    <property type="evidence" value="ECO:0007669"/>
    <property type="project" value="TreeGrafter"/>
</dbReference>
<keyword evidence="5" id="KW-0547">Nucleotide-binding</keyword>
<keyword evidence="6" id="KW-0408">Iron</keyword>
<keyword evidence="8" id="KW-0342">GTP-binding</keyword>
<dbReference type="SMART" id="SM00729">
    <property type="entry name" value="Elp3"/>
    <property type="match status" value="1"/>
</dbReference>
<dbReference type="GO" id="GO:0051539">
    <property type="term" value="F:4 iron, 4 sulfur cluster binding"/>
    <property type="evidence" value="ECO:0007669"/>
    <property type="project" value="UniProtKB-KW"/>
</dbReference>
<dbReference type="PANTHER" id="PTHR22960">
    <property type="entry name" value="MOLYBDOPTERIN COFACTOR SYNTHESIS PROTEIN A"/>
    <property type="match status" value="1"/>
</dbReference>
<keyword evidence="9" id="KW-0501">Molybdenum cofactor biosynthesis</keyword>
<reference evidence="12" key="1">
    <citation type="journal article" date="2014" name="Int. J. Syst. Evol. Microbiol.">
        <title>Complete genome sequence of Corynebacterium casei LMG S-19264T (=DSM 44701T), isolated from a smear-ripened cheese.</title>
        <authorList>
            <consortium name="US DOE Joint Genome Institute (JGI-PGF)"/>
            <person name="Walter F."/>
            <person name="Albersmeier A."/>
            <person name="Kalinowski J."/>
            <person name="Ruckert C."/>
        </authorList>
    </citation>
    <scope>NUCLEOTIDE SEQUENCE</scope>
    <source>
        <strain evidence="12">CGMCC 1.12726</strain>
    </source>
</reference>
<dbReference type="PANTHER" id="PTHR22960:SF28">
    <property type="entry name" value="GTP 3',8-CYCLASE"/>
    <property type="match status" value="1"/>
</dbReference>
<dbReference type="GO" id="GO:0046872">
    <property type="term" value="F:metal ion binding"/>
    <property type="evidence" value="ECO:0007669"/>
    <property type="project" value="UniProtKB-KW"/>
</dbReference>
<evidence type="ECO:0000256" key="2">
    <source>
        <dbReference type="ARBA" id="ARBA00022485"/>
    </source>
</evidence>
<keyword evidence="13" id="KW-1185">Reference proteome</keyword>
<dbReference type="InterPro" id="IPR013785">
    <property type="entry name" value="Aldolase_TIM"/>
</dbReference>
<dbReference type="InterPro" id="IPR007197">
    <property type="entry name" value="rSAM"/>
</dbReference>
<evidence type="ECO:0000256" key="6">
    <source>
        <dbReference type="ARBA" id="ARBA00023004"/>
    </source>
</evidence>
<dbReference type="Gene3D" id="3.20.20.70">
    <property type="entry name" value="Aldolase class I"/>
    <property type="match status" value="1"/>
</dbReference>
<evidence type="ECO:0000313" key="12">
    <source>
        <dbReference type="EMBL" id="GGF82402.1"/>
    </source>
</evidence>
<dbReference type="PROSITE" id="PS51918">
    <property type="entry name" value="RADICAL_SAM"/>
    <property type="match status" value="1"/>
</dbReference>
<evidence type="ECO:0000256" key="4">
    <source>
        <dbReference type="ARBA" id="ARBA00022723"/>
    </source>
</evidence>
<proteinExistence type="predicted"/>
<dbReference type="RefSeq" id="WP_188446516.1">
    <property type="nucleotide sequence ID" value="NZ_BMFO01000001.1"/>
</dbReference>
<dbReference type="InterPro" id="IPR058240">
    <property type="entry name" value="rSAM_sf"/>
</dbReference>